<keyword evidence="2" id="KW-1185">Reference proteome</keyword>
<evidence type="ECO:0000313" key="2">
    <source>
        <dbReference type="Proteomes" id="UP001153331"/>
    </source>
</evidence>
<proteinExistence type="predicted"/>
<dbReference type="Proteomes" id="UP001153331">
    <property type="component" value="Unassembled WGS sequence"/>
</dbReference>
<organism evidence="1 2">
    <name type="scientific">Boeremia exigua</name>
    <dbReference type="NCBI Taxonomy" id="749465"/>
    <lineage>
        <taxon>Eukaryota</taxon>
        <taxon>Fungi</taxon>
        <taxon>Dikarya</taxon>
        <taxon>Ascomycota</taxon>
        <taxon>Pezizomycotina</taxon>
        <taxon>Dothideomycetes</taxon>
        <taxon>Pleosporomycetidae</taxon>
        <taxon>Pleosporales</taxon>
        <taxon>Pleosporineae</taxon>
        <taxon>Didymellaceae</taxon>
        <taxon>Boeremia</taxon>
    </lineage>
</organism>
<reference evidence="1" key="1">
    <citation type="submission" date="2022-11" db="EMBL/GenBank/DDBJ databases">
        <title>Genome Sequence of Boeremia exigua.</title>
        <authorList>
            <person name="Buettner E."/>
        </authorList>
    </citation>
    <scope>NUCLEOTIDE SEQUENCE</scope>
    <source>
        <strain evidence="1">CU02</strain>
    </source>
</reference>
<comment type="caution">
    <text evidence="1">The sequence shown here is derived from an EMBL/GenBank/DDBJ whole genome shotgun (WGS) entry which is preliminary data.</text>
</comment>
<dbReference type="EMBL" id="JAPHNI010000098">
    <property type="protein sequence ID" value="KAJ8116335.1"/>
    <property type="molecule type" value="Genomic_DNA"/>
</dbReference>
<protein>
    <submittedName>
        <fullName evidence="1">Uncharacterized protein</fullName>
    </submittedName>
</protein>
<name>A0ACC2IMD6_9PLEO</name>
<gene>
    <name evidence="1" type="ORF">OPT61_g2208</name>
</gene>
<accession>A0ACC2IMD6</accession>
<sequence>MASHLPSLALCAGVIAHITLFSKGEWDRHAPKILLLHILLSVSIFTGLFLGTGCSGVRCLLETCLISSALMAGLSTSMLVYRVLFHPLRSFPGPLAARVSSFWAFREQWPDLKLYIKLRDIHDRYGDFVRIRPREISIAHPDAVNDIHGPRNRIRKGEFYEQIHPAQNLQFIRNPERHKQQRRFWDKAFQTKALQEYTPRMIKHYEQIMGIFSTHAASGVPVDVSELFLNLFFDVVSDLTFGESFNTLTTGERNPIIGEFLNHQKSIGFIILNMWMFHLVRSIPAVAERMLSMMEWYTKAVAKRKEMKDISPDLYTYLSQSDTFDSNDIHESQLVIIAGADTNAITVSNVCYLLCQHPGYQQELFEELVDLSIHNEILEDKHLLNKPVLLSIINETLRLYPPVPGGLQRVTPPEGATIAGRFVPGDTIVSTPTYALHRGKEPHSAALRDSEKAFSFTIFLLAYTYFTRHISAMPPRKQKMVMPRQPGRKPGQPRKSHSVTPAPESTNNQRLFIKLKFDPNSCKDPQSTLHANQPLINTPSSDDVPIRDNFENDALPNGVGQGMRRGTRQRTKAHQPDMAFGSEMDSLIATSFTIGKVEEDDDDGASINSPPTIFNIRAPASYGSPDTIRGADAPPRRYNGPVSQDIYNILNTLRSSAEIQVDLPDIWMSDNADVAKPYTAIVLTELYIQCYEGQLWNLCDLIADTWIRALQTANRRTQRSKNVQDHMWRKNVALEQMFANKKKGFKKDVFEFDLDVEDPEIANDVTEINPERLRDLYAHTGPRCGARLLWADAMALCGKKMEHEITRRSSAWPEELFYHLMCTSLRMVGRKLTLKIEETYEGAWCRYHEHVKHGLPCYRELAWKQKGKPDEDGDSEKDTASGKRRARQTASGNDQGDAKRVRFDAGGAGDRVIGFGDIDAEDESEEEG</sequence>
<evidence type="ECO:0000313" key="1">
    <source>
        <dbReference type="EMBL" id="KAJ8116335.1"/>
    </source>
</evidence>